<name>H0EJI1_GLAL7</name>
<proteinExistence type="predicted"/>
<reference evidence="2 3" key="1">
    <citation type="journal article" date="2012" name="Eukaryot. Cell">
        <title>Genome sequence of the fungus Glarea lozoyensis: the first genome sequence of a species from the Helotiaceae family.</title>
        <authorList>
            <person name="Youssar L."/>
            <person name="Gruening B.A."/>
            <person name="Erxleben A."/>
            <person name="Guenther S."/>
            <person name="Huettel W."/>
        </authorList>
    </citation>
    <scope>NUCLEOTIDE SEQUENCE [LARGE SCALE GENOMIC DNA]</scope>
    <source>
        <strain evidence="3">ATCC 74030 / MF5533</strain>
    </source>
</reference>
<feature type="compositionally biased region" description="Acidic residues" evidence="1">
    <location>
        <begin position="157"/>
        <end position="174"/>
    </location>
</feature>
<dbReference type="HOGENOM" id="CLU_801808_0_0_1"/>
<feature type="region of interest" description="Disordered" evidence="1">
    <location>
        <begin position="102"/>
        <end position="286"/>
    </location>
</feature>
<organism evidence="2 3">
    <name type="scientific">Glarea lozoyensis (strain ATCC 74030 / MF5533)</name>
    <dbReference type="NCBI Taxonomy" id="1104152"/>
    <lineage>
        <taxon>Eukaryota</taxon>
        <taxon>Fungi</taxon>
        <taxon>Dikarya</taxon>
        <taxon>Ascomycota</taxon>
        <taxon>Pezizomycotina</taxon>
        <taxon>Leotiomycetes</taxon>
        <taxon>Helotiales</taxon>
        <taxon>Helotiaceae</taxon>
        <taxon>Glarea</taxon>
    </lineage>
</organism>
<evidence type="ECO:0000313" key="2">
    <source>
        <dbReference type="EMBL" id="EHL01374.1"/>
    </source>
</evidence>
<keyword evidence="3" id="KW-1185">Reference proteome</keyword>
<accession>H0EJI1</accession>
<evidence type="ECO:0000256" key="1">
    <source>
        <dbReference type="SAM" id="MobiDB-lite"/>
    </source>
</evidence>
<feature type="compositionally biased region" description="Polar residues" evidence="1">
    <location>
        <begin position="1"/>
        <end position="11"/>
    </location>
</feature>
<feature type="compositionally biased region" description="Polar residues" evidence="1">
    <location>
        <begin position="336"/>
        <end position="346"/>
    </location>
</feature>
<feature type="compositionally biased region" description="Acidic residues" evidence="1">
    <location>
        <begin position="220"/>
        <end position="239"/>
    </location>
</feature>
<gene>
    <name evidence="2" type="ORF">M7I_2707</name>
</gene>
<dbReference type="Proteomes" id="UP000005446">
    <property type="component" value="Unassembled WGS sequence"/>
</dbReference>
<protein>
    <submittedName>
        <fullName evidence="2">Uncharacterized protein</fullName>
    </submittedName>
</protein>
<feature type="region of interest" description="Disordered" evidence="1">
    <location>
        <begin position="303"/>
        <end position="346"/>
    </location>
</feature>
<feature type="compositionally biased region" description="Acidic residues" evidence="1">
    <location>
        <begin position="303"/>
        <end position="325"/>
    </location>
</feature>
<feature type="region of interest" description="Disordered" evidence="1">
    <location>
        <begin position="1"/>
        <end position="76"/>
    </location>
</feature>
<sequence>MASSQDSSYSQAPRDKATSSSQTLIPALPPYQTQYALRPRPASPPPEQPSLRTILDRARPNTGGLGGQLPGGRRLPVSRLANVENVEGEVRDSVDLGSAAEQVEGMAEQSVGEAVEDSNLAQTEEVVRQTAMDEEDDTVLTQDHQQGHQDRQSQQDDPAEEGIAEPVPDEYDMEDLVRDYPYEAIIGSADDSGAPNNSSVPAISGAPSHLPTPDEASQVADDDLGGNDLSMDLDSDAEYGFEGGDLLMDLDSEYGDDFDDDLNFDLEDDSEEHDEEEEEEDMDNTIRQIIREGGEVEMDYMDADDMLEDESLDGDEEENEVEEERDSVAAGVDLVASSSMENSTTE</sequence>
<evidence type="ECO:0000313" key="3">
    <source>
        <dbReference type="Proteomes" id="UP000005446"/>
    </source>
</evidence>
<dbReference type="AlphaFoldDB" id="H0EJI1"/>
<dbReference type="InParanoid" id="H0EJI1"/>
<dbReference type="OrthoDB" id="10356112at2759"/>
<dbReference type="EMBL" id="AGUE01000055">
    <property type="protein sequence ID" value="EHL01374.1"/>
    <property type="molecule type" value="Genomic_DNA"/>
</dbReference>
<comment type="caution">
    <text evidence="2">The sequence shown here is derived from an EMBL/GenBank/DDBJ whole genome shotgun (WGS) entry which is preliminary data.</text>
</comment>
<feature type="compositionally biased region" description="Basic and acidic residues" evidence="1">
    <location>
        <begin position="145"/>
        <end position="154"/>
    </location>
</feature>
<feature type="compositionally biased region" description="Acidic residues" evidence="1">
    <location>
        <begin position="248"/>
        <end position="283"/>
    </location>
</feature>